<name>A0A024GJL0_9STRA</name>
<gene>
    <name evidence="1" type="ORF">BN9_074430</name>
</gene>
<comment type="caution">
    <text evidence="1">The sequence shown here is derived from an EMBL/GenBank/DDBJ whole genome shotgun (WGS) entry which is preliminary data.</text>
</comment>
<keyword evidence="2" id="KW-1185">Reference proteome</keyword>
<accession>A0A024GJL0</accession>
<evidence type="ECO:0000313" key="2">
    <source>
        <dbReference type="Proteomes" id="UP000053237"/>
    </source>
</evidence>
<organism evidence="1 2">
    <name type="scientific">Albugo candida</name>
    <dbReference type="NCBI Taxonomy" id="65357"/>
    <lineage>
        <taxon>Eukaryota</taxon>
        <taxon>Sar</taxon>
        <taxon>Stramenopiles</taxon>
        <taxon>Oomycota</taxon>
        <taxon>Peronosporomycetes</taxon>
        <taxon>Albuginales</taxon>
        <taxon>Albuginaceae</taxon>
        <taxon>Albugo</taxon>
    </lineage>
</organism>
<dbReference type="EMBL" id="CAIX01000129">
    <property type="protein sequence ID" value="CCI46514.1"/>
    <property type="molecule type" value="Genomic_DNA"/>
</dbReference>
<dbReference type="Proteomes" id="UP000053237">
    <property type="component" value="Unassembled WGS sequence"/>
</dbReference>
<dbReference type="InParanoid" id="A0A024GJL0"/>
<dbReference type="AlphaFoldDB" id="A0A024GJL0"/>
<reference evidence="1 2" key="1">
    <citation type="submission" date="2012-05" db="EMBL/GenBank/DDBJ databases">
        <title>Recombination and specialization in a pathogen metapopulation.</title>
        <authorList>
            <person name="Gardiner A."/>
            <person name="Kemen E."/>
            <person name="Schultz-Larsen T."/>
            <person name="MacLean D."/>
            <person name="Van Oosterhout C."/>
            <person name="Jones J.D.G."/>
        </authorList>
    </citation>
    <scope>NUCLEOTIDE SEQUENCE [LARGE SCALE GENOMIC DNA]</scope>
    <source>
        <strain evidence="1 2">Ac Nc2</strain>
    </source>
</reference>
<proteinExistence type="predicted"/>
<evidence type="ECO:0000313" key="1">
    <source>
        <dbReference type="EMBL" id="CCI46514.1"/>
    </source>
</evidence>
<protein>
    <submittedName>
        <fullName evidence="1">Uncharacterized protein</fullName>
    </submittedName>
</protein>
<sequence>MSAAILAKWSNMIILDNYPAVVADQHEISTKWLCTHSSHLIEQVTRDEKVCVYSLELSFLWFDQVVLAFERHHADALAIDRRVFSMYPTLQPQLLSQGQGSYCYNKTSLSAQQSFERCNDFVGSCFWSLTVELGAQKRARVKRSRANGCPVK</sequence>